<evidence type="ECO:0000256" key="1">
    <source>
        <dbReference type="SAM" id="SignalP"/>
    </source>
</evidence>
<protein>
    <recommendedName>
        <fullName evidence="4">TIGR03016 family PEP-CTERM system-associated outer membrane protein</fullName>
    </recommendedName>
</protein>
<dbReference type="InterPro" id="IPR017467">
    <property type="entry name" value="CHP03016_PEP-CTERM"/>
</dbReference>
<dbReference type="NCBIfam" id="TIGR03016">
    <property type="entry name" value="pepcterm_hypo_1"/>
    <property type="match status" value="1"/>
</dbReference>
<accession>A0A1W9KW21</accession>
<dbReference type="Proteomes" id="UP000192505">
    <property type="component" value="Unassembled WGS sequence"/>
</dbReference>
<evidence type="ECO:0000313" key="3">
    <source>
        <dbReference type="Proteomes" id="UP000192505"/>
    </source>
</evidence>
<organism evidence="2 3">
    <name type="scientific">Rhodoferax ferrireducens</name>
    <dbReference type="NCBI Taxonomy" id="192843"/>
    <lineage>
        <taxon>Bacteria</taxon>
        <taxon>Pseudomonadati</taxon>
        <taxon>Pseudomonadota</taxon>
        <taxon>Betaproteobacteria</taxon>
        <taxon>Burkholderiales</taxon>
        <taxon>Comamonadaceae</taxon>
        <taxon>Rhodoferax</taxon>
    </lineage>
</organism>
<evidence type="ECO:0008006" key="4">
    <source>
        <dbReference type="Google" id="ProtNLM"/>
    </source>
</evidence>
<proteinExistence type="predicted"/>
<name>A0A1W9KW21_9BURK</name>
<feature type="chain" id="PRO_5012439185" description="TIGR03016 family PEP-CTERM system-associated outer membrane protein" evidence="1">
    <location>
        <begin position="24"/>
        <end position="503"/>
    </location>
</feature>
<dbReference type="SUPFAM" id="SSF56935">
    <property type="entry name" value="Porins"/>
    <property type="match status" value="1"/>
</dbReference>
<comment type="caution">
    <text evidence="2">The sequence shown here is derived from an EMBL/GenBank/DDBJ whole genome shotgun (WGS) entry which is preliminary data.</text>
</comment>
<feature type="signal peptide" evidence="1">
    <location>
        <begin position="1"/>
        <end position="23"/>
    </location>
</feature>
<dbReference type="EMBL" id="MTEI01000003">
    <property type="protein sequence ID" value="OQW88784.1"/>
    <property type="molecule type" value="Genomic_DNA"/>
</dbReference>
<reference evidence="2 3" key="1">
    <citation type="submission" date="2017-01" db="EMBL/GenBank/DDBJ databases">
        <title>Novel large sulfur bacteria in the metagenomes of groundwater-fed chemosynthetic microbial mats in the Lake Huron basin.</title>
        <authorList>
            <person name="Sharrar A.M."/>
            <person name="Flood B.E."/>
            <person name="Bailey J.V."/>
            <person name="Jones D.S."/>
            <person name="Biddanda B."/>
            <person name="Ruberg S.A."/>
            <person name="Marcus D.N."/>
            <person name="Dick G.J."/>
        </authorList>
    </citation>
    <scope>NUCLEOTIDE SEQUENCE [LARGE SCALE GENOMIC DNA]</scope>
    <source>
        <strain evidence="2">A7</strain>
    </source>
</reference>
<keyword evidence="1" id="KW-0732">Signal</keyword>
<dbReference type="AlphaFoldDB" id="A0A1W9KW21"/>
<evidence type="ECO:0000313" key="2">
    <source>
        <dbReference type="EMBL" id="OQW88784.1"/>
    </source>
</evidence>
<sequence length="503" mass="53959">MKPLRFTLSTAALALLPLPMAWAQDASRPISITPRVSVTETLTNNVALSNSAGARSDLVTEISPGIRVNIQGARLKTYFDYALSHVDYARGNSSSRQQNALNTFGTFEAVDNWAFIDFSGNISQQTISAFDTQSTNNTAVNANQTEVANYRVSPYVKGQLGNVANYEARVSRSVTSADNATASDTASTNSVVRVSNVSSFRRLGWSADVSRLQSSYSAGRTTTADNYSLGLTYDLSPQVKLSANSGQESNNYTSLDKQTYSTHSLGLTWLPSGRTKLSLLTGQRSFGNNHNVSFEHRSARTVWRFTDSKDVSTPGSQSGFGTVGNVYDLLFSQFATLEPDLSARAALVSSFLANRGISPSATVLGNFLTSAASVQRSQNLSFALLGIRDTITFLLTRTESSRLDTIASVVDNLSNANTVIQNGFSINYSHRLTPDYSLGVVLSHRASEGSTAAEATTLKSINVNLTGKLGQKTAASLGLRHVVSDSSNAYTETAVTGNLNVQF</sequence>
<gene>
    <name evidence="2" type="ORF">BWK72_07475</name>
</gene>